<dbReference type="Proteomes" id="UP001571980">
    <property type="component" value="Unassembled WGS sequence"/>
</dbReference>
<comment type="caution">
    <text evidence="2">The sequence shown here is derived from an EMBL/GenBank/DDBJ whole genome shotgun (WGS) entry which is preliminary data.</text>
</comment>
<evidence type="ECO:0000256" key="1">
    <source>
        <dbReference type="SAM" id="Phobius"/>
    </source>
</evidence>
<proteinExistence type="predicted"/>
<protein>
    <recommendedName>
        <fullName evidence="4">PEGA domain-containing protein</fullName>
    </recommendedName>
</protein>
<name>A0ABV4T691_9EURY</name>
<dbReference type="RefSeq" id="WP_372824698.1">
    <property type="nucleotide sequence ID" value="NZ_JARRIG010000007.1"/>
</dbReference>
<evidence type="ECO:0000313" key="3">
    <source>
        <dbReference type="Proteomes" id="UP001571980"/>
    </source>
</evidence>
<reference evidence="2 3" key="1">
    <citation type="submission" date="2023-03" db="EMBL/GenBank/DDBJ databases">
        <title>Speciation in Pyrococcus: adaptation to high temperature as a mechanism.</title>
        <authorList>
            <person name="Gu J."/>
        </authorList>
    </citation>
    <scope>NUCLEOTIDE SEQUENCE [LARGE SCALE GENOMIC DNA]</scope>
    <source>
        <strain evidence="2 3">LMOA34</strain>
    </source>
</reference>
<keyword evidence="1" id="KW-0812">Transmembrane</keyword>
<keyword evidence="3" id="KW-1185">Reference proteome</keyword>
<organism evidence="2 3">
    <name type="scientific">Pyrococcus kukulkanii</name>
    <dbReference type="NCBI Taxonomy" id="1609559"/>
    <lineage>
        <taxon>Archaea</taxon>
        <taxon>Methanobacteriati</taxon>
        <taxon>Methanobacteriota</taxon>
        <taxon>Thermococci</taxon>
        <taxon>Thermococcales</taxon>
        <taxon>Thermococcaceae</taxon>
        <taxon>Pyrococcus</taxon>
    </lineage>
</organism>
<evidence type="ECO:0000313" key="2">
    <source>
        <dbReference type="EMBL" id="MFA4805236.1"/>
    </source>
</evidence>
<keyword evidence="1" id="KW-0472">Membrane</keyword>
<sequence>MGSYHVVLILIIAAIVSHQVLAWEYELVNSNQATLKDYVTKVVLPTTVVPEQVIAVLDGTTIPRFVQDSRTVWIKVSSLAPGTHTLTIRTDPTVSIQNNPTTVLIFYDDFRTWSGWVQLSGSVYRTVIGGEPAMCKDSLCDPNGGVKRLFTPVSYPVVVEGGVWRNYGAGYDCPCDRIGLLDNTVGRHGYGYGICHRSNGGINVFVDVRTGWSARQYEITSSIRDYYTNSWYTFTFIITSSARLFDKYVVIVGNAKSSYTGTIGQGSYIYPTLSYIYVFGGRPYFVRYLAVYRYYPSVYVGTVTKTATIVGIDAKYSTLLTDTTVTFTNPTTVTLSVKDYKPETVVASSEGTYTVELVRSVAYLVLIIEHTTSEVRTYSGDYMGTLVVTLSKEGFYPVTRTYSLTKYTLTDTVPLTRKTYQLVVILTDVDVKTTISKTTARAPHSVVKTITLSAPSYAPETITVVMTAPSTTTVGLTKTLIDYEVIVVDYDEGSIVKTVRTTLSRGTHTLVVSEPSYSPATLELTATADSHTTVTLTKSITTVVIKITVPRGVGVLYYSGESYSITGEGTVTITVERGGGEVVVDGDYVYPTTVRVGFGGTYTLSVAEGVKFGVVTVKEETPIEEVTGFLYRGLSVVKLFVIAVVVGWVFAGVAGVVAGKAEGRTVVRRVLLGFLLAVLLLKLIDFIVAP</sequence>
<feature type="transmembrane region" description="Helical" evidence="1">
    <location>
        <begin position="670"/>
        <end position="689"/>
    </location>
</feature>
<gene>
    <name evidence="2" type="ORF">P8X34_10910</name>
</gene>
<evidence type="ECO:0008006" key="4">
    <source>
        <dbReference type="Google" id="ProtNLM"/>
    </source>
</evidence>
<keyword evidence="1" id="KW-1133">Transmembrane helix</keyword>
<accession>A0ABV4T691</accession>
<feature type="transmembrane region" description="Helical" evidence="1">
    <location>
        <begin position="639"/>
        <end position="658"/>
    </location>
</feature>
<dbReference type="EMBL" id="JARRIG010000007">
    <property type="protein sequence ID" value="MFA4805236.1"/>
    <property type="molecule type" value="Genomic_DNA"/>
</dbReference>